<evidence type="ECO:0000259" key="1">
    <source>
        <dbReference type="SMART" id="SM00357"/>
    </source>
</evidence>
<dbReference type="InterPro" id="IPR011129">
    <property type="entry name" value="CSD"/>
</dbReference>
<name>A0ABV2ASE9_9EUKA</name>
<dbReference type="SUPFAM" id="SSF50249">
    <property type="entry name" value="Nucleic acid-binding proteins"/>
    <property type="match status" value="1"/>
</dbReference>
<proteinExistence type="predicted"/>
<feature type="domain" description="Cold-shock" evidence="1">
    <location>
        <begin position="6"/>
        <end position="71"/>
    </location>
</feature>
<reference evidence="2 3" key="1">
    <citation type="journal article" date="2024" name="BMC Biol.">
        <title>Comparative genomics of Ascetosporea gives new insight into the evolutionary basis for animal parasitism in Rhizaria.</title>
        <authorList>
            <person name="Hiltunen Thoren M."/>
            <person name="Onut-Brannstrom I."/>
            <person name="Alfjorden A."/>
            <person name="Peckova H."/>
            <person name="Swords F."/>
            <person name="Hooper C."/>
            <person name="Holzer A.S."/>
            <person name="Bass D."/>
            <person name="Burki F."/>
        </authorList>
    </citation>
    <scope>NUCLEOTIDE SEQUENCE [LARGE SCALE GENOMIC DNA]</scope>
    <source>
        <strain evidence="2">20-A016</strain>
    </source>
</reference>
<dbReference type="Proteomes" id="UP001439008">
    <property type="component" value="Unassembled WGS sequence"/>
</dbReference>
<sequence length="118" mass="13832">MTKSEEGKILWYSKLKKKGFIETGEGEEIFLSEIAFKNSFDKSKIRKDAKVSFEIGLSKRGNKYAKNVRILENRNMCNEPLKSEDMFLGFEEYMTKEDKIWKMVAAIVFNYGDFDFVN</sequence>
<evidence type="ECO:0000313" key="2">
    <source>
        <dbReference type="EMBL" id="MES1922376.1"/>
    </source>
</evidence>
<protein>
    <recommendedName>
        <fullName evidence="1">Cold-shock domain-containing protein</fullName>
    </recommendedName>
</protein>
<dbReference type="EMBL" id="JBDODL010002688">
    <property type="protein sequence ID" value="MES1922376.1"/>
    <property type="molecule type" value="Genomic_DNA"/>
</dbReference>
<dbReference type="Gene3D" id="2.40.50.140">
    <property type="entry name" value="Nucleic acid-binding proteins"/>
    <property type="match status" value="1"/>
</dbReference>
<dbReference type="SMART" id="SM00357">
    <property type="entry name" value="CSP"/>
    <property type="match status" value="1"/>
</dbReference>
<gene>
    <name evidence="2" type="ORF">MHBO_003883</name>
</gene>
<dbReference type="InterPro" id="IPR012340">
    <property type="entry name" value="NA-bd_OB-fold"/>
</dbReference>
<evidence type="ECO:0000313" key="3">
    <source>
        <dbReference type="Proteomes" id="UP001439008"/>
    </source>
</evidence>
<keyword evidence="3" id="KW-1185">Reference proteome</keyword>
<organism evidence="2 3">
    <name type="scientific">Bonamia ostreae</name>
    <dbReference type="NCBI Taxonomy" id="126728"/>
    <lineage>
        <taxon>Eukaryota</taxon>
        <taxon>Sar</taxon>
        <taxon>Rhizaria</taxon>
        <taxon>Endomyxa</taxon>
        <taxon>Ascetosporea</taxon>
        <taxon>Haplosporida</taxon>
        <taxon>Bonamia</taxon>
    </lineage>
</organism>
<accession>A0ABV2ASE9</accession>
<comment type="caution">
    <text evidence="2">The sequence shown here is derived from an EMBL/GenBank/DDBJ whole genome shotgun (WGS) entry which is preliminary data.</text>
</comment>